<dbReference type="GO" id="GO:0046872">
    <property type="term" value="F:metal ion binding"/>
    <property type="evidence" value="ECO:0007669"/>
    <property type="project" value="UniProtKB-KW"/>
</dbReference>
<dbReference type="InterPro" id="IPR039790">
    <property type="entry name" value="CHRD1"/>
</dbReference>
<dbReference type="PANTHER" id="PTHR46983">
    <property type="entry name" value="CYSTEINE AND HISTIDINE-RICH DOMAIN-CONTAINING PROTEIN 1"/>
    <property type="match status" value="1"/>
</dbReference>
<sequence>MTMEDLITCYNKGCGQKYNPNENDEEKCQFHPGHPVFHDAYKGWSCCNKKSTDFTEFLNFKGCTQGKHSNEKPADPEKPKQLTDDEIEEQIKQQDKNKTVETIQRPSFEAPCTTLEPFINPSFKKQMDQLDLTKKMEASSIDGCIAIGTTCKNSGCKASYLSLSSNDDSCVYHPGFPIFHEGYKFWTCCQKKTSDFQAFLDQAGCETGKHKWIKDTNINNVNCRWDWHQTATNVVVAVYAKNYDYKKSFVKLNPIRLIVKLVFPLENNAEFNMDIELRGVVDLEKSSAKMFGTKIEITMPKVQGGQWVKLDYPRETPKEEQQQEFSNKKEEYSDEPVTTNDDVDSDVDLDDLEPVHGAKISELAAQSV</sequence>
<reference evidence="7" key="1">
    <citation type="submission" date="2022-01" db="EMBL/GenBank/DDBJ databases">
        <authorList>
            <person name="King R."/>
        </authorList>
    </citation>
    <scope>NUCLEOTIDE SEQUENCE</scope>
</reference>
<dbReference type="AlphaFoldDB" id="A0A9N9S4N7"/>
<dbReference type="EMBL" id="OU895879">
    <property type="protein sequence ID" value="CAG9808127.1"/>
    <property type="molecule type" value="Genomic_DNA"/>
</dbReference>
<dbReference type="OrthoDB" id="10261079at2759"/>
<proteinExistence type="predicted"/>
<feature type="domain" description="CHORD" evidence="6">
    <location>
        <begin position="151"/>
        <end position="210"/>
    </location>
</feature>
<gene>
    <name evidence="7" type="ORF">CHIRRI_LOCUS10972</name>
</gene>
<keyword evidence="3" id="KW-0862">Zinc</keyword>
<dbReference type="SUPFAM" id="SSF49764">
    <property type="entry name" value="HSP20-like chaperones"/>
    <property type="match status" value="1"/>
</dbReference>
<dbReference type="PROSITE" id="PS51203">
    <property type="entry name" value="CS"/>
    <property type="match status" value="1"/>
</dbReference>
<dbReference type="InterPro" id="IPR008978">
    <property type="entry name" value="HSP20-like_chaperone"/>
</dbReference>
<feature type="compositionally biased region" description="Acidic residues" evidence="4">
    <location>
        <begin position="341"/>
        <end position="352"/>
    </location>
</feature>
<dbReference type="Pfam" id="PF04969">
    <property type="entry name" value="CS"/>
    <property type="match status" value="1"/>
</dbReference>
<evidence type="ECO:0000256" key="2">
    <source>
        <dbReference type="ARBA" id="ARBA00022737"/>
    </source>
</evidence>
<organism evidence="7 8">
    <name type="scientific">Chironomus riparius</name>
    <dbReference type="NCBI Taxonomy" id="315576"/>
    <lineage>
        <taxon>Eukaryota</taxon>
        <taxon>Metazoa</taxon>
        <taxon>Ecdysozoa</taxon>
        <taxon>Arthropoda</taxon>
        <taxon>Hexapoda</taxon>
        <taxon>Insecta</taxon>
        <taxon>Pterygota</taxon>
        <taxon>Neoptera</taxon>
        <taxon>Endopterygota</taxon>
        <taxon>Diptera</taxon>
        <taxon>Nematocera</taxon>
        <taxon>Chironomoidea</taxon>
        <taxon>Chironomidae</taxon>
        <taxon>Chironominae</taxon>
        <taxon>Chironomus</taxon>
    </lineage>
</organism>
<evidence type="ECO:0000313" key="7">
    <source>
        <dbReference type="EMBL" id="CAG9808127.1"/>
    </source>
</evidence>
<feature type="domain" description="CHORD" evidence="6">
    <location>
        <begin position="9"/>
        <end position="68"/>
    </location>
</feature>
<evidence type="ECO:0000256" key="4">
    <source>
        <dbReference type="SAM" id="MobiDB-lite"/>
    </source>
</evidence>
<evidence type="ECO:0008006" key="9">
    <source>
        <dbReference type="Google" id="ProtNLM"/>
    </source>
</evidence>
<reference evidence="7" key="2">
    <citation type="submission" date="2022-10" db="EMBL/GenBank/DDBJ databases">
        <authorList>
            <consortium name="ENA_rothamsted_submissions"/>
            <consortium name="culmorum"/>
            <person name="King R."/>
        </authorList>
    </citation>
    <scope>NUCLEOTIDE SEQUENCE</scope>
</reference>
<protein>
    <recommendedName>
        <fullName evidence="9">Cysteine and histidine-rich domain-containing protein</fullName>
    </recommendedName>
</protein>
<evidence type="ECO:0000256" key="3">
    <source>
        <dbReference type="ARBA" id="ARBA00022833"/>
    </source>
</evidence>
<feature type="domain" description="CS" evidence="5">
    <location>
        <begin position="220"/>
        <end position="311"/>
    </location>
</feature>
<feature type="region of interest" description="Disordered" evidence="4">
    <location>
        <begin position="315"/>
        <end position="356"/>
    </location>
</feature>
<evidence type="ECO:0000259" key="5">
    <source>
        <dbReference type="PROSITE" id="PS51203"/>
    </source>
</evidence>
<dbReference type="Pfam" id="PF04968">
    <property type="entry name" value="CHORD"/>
    <property type="match status" value="2"/>
</dbReference>
<evidence type="ECO:0000259" key="6">
    <source>
        <dbReference type="PROSITE" id="PS51401"/>
    </source>
</evidence>
<dbReference type="InterPro" id="IPR007051">
    <property type="entry name" value="CHORD_dom"/>
</dbReference>
<dbReference type="InterPro" id="IPR007052">
    <property type="entry name" value="CS_dom"/>
</dbReference>
<keyword evidence="2" id="KW-0677">Repeat</keyword>
<dbReference type="Proteomes" id="UP001153620">
    <property type="component" value="Chromosome 3"/>
</dbReference>
<evidence type="ECO:0000313" key="8">
    <source>
        <dbReference type="Proteomes" id="UP001153620"/>
    </source>
</evidence>
<keyword evidence="1" id="KW-0479">Metal-binding</keyword>
<dbReference type="PROSITE" id="PS51401">
    <property type="entry name" value="CHORD"/>
    <property type="match status" value="2"/>
</dbReference>
<dbReference type="PANTHER" id="PTHR46983:SF3">
    <property type="entry name" value="CHPADIPLOID STATE MAINTENANCE PROTEIN CHPA"/>
    <property type="match status" value="1"/>
</dbReference>
<feature type="compositionally biased region" description="Basic and acidic residues" evidence="4">
    <location>
        <begin position="315"/>
        <end position="331"/>
    </location>
</feature>
<keyword evidence="8" id="KW-1185">Reference proteome</keyword>
<dbReference type="Gene3D" id="4.10.1130.20">
    <property type="match status" value="2"/>
</dbReference>
<name>A0A9N9S4N7_9DIPT</name>
<accession>A0A9N9S4N7</accession>
<dbReference type="Gene3D" id="2.60.40.790">
    <property type="match status" value="1"/>
</dbReference>
<evidence type="ECO:0000256" key="1">
    <source>
        <dbReference type="ARBA" id="ARBA00022723"/>
    </source>
</evidence>